<dbReference type="EMBL" id="JBHUKU010000025">
    <property type="protein sequence ID" value="MFD2464265.1"/>
    <property type="molecule type" value="Genomic_DNA"/>
</dbReference>
<dbReference type="RefSeq" id="WP_345404846.1">
    <property type="nucleotide sequence ID" value="NZ_BAABHG010000017.1"/>
</dbReference>
<dbReference type="Proteomes" id="UP001597419">
    <property type="component" value="Unassembled WGS sequence"/>
</dbReference>
<evidence type="ECO:0000256" key="2">
    <source>
        <dbReference type="ARBA" id="ARBA00008520"/>
    </source>
</evidence>
<comment type="caution">
    <text evidence="7">The sequence shown here is derived from an EMBL/GenBank/DDBJ whole genome shotgun (WGS) entry which is preliminary data.</text>
</comment>
<reference evidence="8" key="1">
    <citation type="journal article" date="2019" name="Int. J. Syst. Evol. Microbiol.">
        <title>The Global Catalogue of Microorganisms (GCM) 10K type strain sequencing project: providing services to taxonomists for standard genome sequencing and annotation.</title>
        <authorList>
            <consortium name="The Broad Institute Genomics Platform"/>
            <consortium name="The Broad Institute Genome Sequencing Center for Infectious Disease"/>
            <person name="Wu L."/>
            <person name="Ma J."/>
        </authorList>
    </citation>
    <scope>NUCLEOTIDE SEQUENCE [LARGE SCALE GENOMIC DNA]</scope>
    <source>
        <strain evidence="8">CGMCC 4.7643</strain>
    </source>
</reference>
<proteinExistence type="inferred from homology"/>
<dbReference type="SUPFAM" id="SSF53850">
    <property type="entry name" value="Periplasmic binding protein-like II"/>
    <property type="match status" value="1"/>
</dbReference>
<dbReference type="PANTHER" id="PTHR43649">
    <property type="entry name" value="ARABINOSE-BINDING PROTEIN-RELATED"/>
    <property type="match status" value="1"/>
</dbReference>
<keyword evidence="3" id="KW-0813">Transport</keyword>
<evidence type="ECO:0000256" key="6">
    <source>
        <dbReference type="ARBA" id="ARBA00049753"/>
    </source>
</evidence>
<evidence type="ECO:0000256" key="5">
    <source>
        <dbReference type="ARBA" id="ARBA00049629"/>
    </source>
</evidence>
<name>A0ABW5GTJ9_9PSEU</name>
<dbReference type="Gene3D" id="3.40.190.10">
    <property type="entry name" value="Periplasmic binding protein-like II"/>
    <property type="match status" value="2"/>
</dbReference>
<dbReference type="InterPro" id="IPR050490">
    <property type="entry name" value="Bact_solute-bd_prot1"/>
</dbReference>
<keyword evidence="8" id="KW-1185">Reference proteome</keyword>
<sequence length="393" mass="42090">MSTGPAQRVEVFAWATDGNPDLAVEKAAVDALVAVFEERCPGQEFVNPVAGGGFADPAEALRCRLRDNPPDGFQVHPGGEVVDHVAAGELADLDEQFARWGLFDLLPPGLLDGITLDGRIYCVPAGLHRLLLWSNREALAKAGLDDRPATFDEFVHHLDALRAAGIEHPLALGANWNQLELLEGLLLAELGPERFETLWTAEADWSVGDVTVVLERFELLLSYSNPDRDTLRWPDAAKLLSSGSAGYLFLGDWVVGELERNGLSDYAYQPFPGAEGTFQWLGDGFALPKNAPNVTGANGWLETVASAPGQRAFNLLKGSVPVRGDVDTAGFSAYQREAIADLRRSRLVPSITHGSACAIARTVSAMTAVGRFSAVGGVADLQAAMTAVFSGRE</sequence>
<evidence type="ECO:0000256" key="1">
    <source>
        <dbReference type="ARBA" id="ARBA00004196"/>
    </source>
</evidence>
<protein>
    <recommendedName>
        <fullName evidence="6">Probable sugar-binding periplasmic protein</fullName>
    </recommendedName>
</protein>
<comment type="subcellular location">
    <subcellularLocation>
        <location evidence="1">Cell envelope</location>
    </subcellularLocation>
</comment>
<evidence type="ECO:0000256" key="4">
    <source>
        <dbReference type="ARBA" id="ARBA00022729"/>
    </source>
</evidence>
<evidence type="ECO:0000256" key="3">
    <source>
        <dbReference type="ARBA" id="ARBA00022448"/>
    </source>
</evidence>
<comment type="similarity">
    <text evidence="2">Belongs to the bacterial solute-binding protein 1 family.</text>
</comment>
<gene>
    <name evidence="7" type="ORF">ACFSYJ_36995</name>
</gene>
<dbReference type="InterPro" id="IPR006059">
    <property type="entry name" value="SBP"/>
</dbReference>
<accession>A0ABW5GTJ9</accession>
<keyword evidence="4" id="KW-0732">Signal</keyword>
<evidence type="ECO:0000313" key="7">
    <source>
        <dbReference type="EMBL" id="MFD2464265.1"/>
    </source>
</evidence>
<dbReference type="Pfam" id="PF01547">
    <property type="entry name" value="SBP_bac_1"/>
    <property type="match status" value="1"/>
</dbReference>
<comment type="function">
    <text evidence="5">Part of a binding-protein-dependent transport system for a sugar.</text>
</comment>
<organism evidence="7 8">
    <name type="scientific">Amycolatopsis samaneae</name>
    <dbReference type="NCBI Taxonomy" id="664691"/>
    <lineage>
        <taxon>Bacteria</taxon>
        <taxon>Bacillati</taxon>
        <taxon>Actinomycetota</taxon>
        <taxon>Actinomycetes</taxon>
        <taxon>Pseudonocardiales</taxon>
        <taxon>Pseudonocardiaceae</taxon>
        <taxon>Amycolatopsis</taxon>
    </lineage>
</organism>
<evidence type="ECO:0000313" key="8">
    <source>
        <dbReference type="Proteomes" id="UP001597419"/>
    </source>
</evidence>
<dbReference type="PANTHER" id="PTHR43649:SF28">
    <property type="entry name" value="BINDING PROTEIN COMPONENT OF ABC SUGAR TRANSPORTER-RELATED"/>
    <property type="match status" value="1"/>
</dbReference>